<evidence type="ECO:0000313" key="1">
    <source>
        <dbReference type="EMBL" id="KAG8182965.1"/>
    </source>
</evidence>
<reference evidence="1 2" key="1">
    <citation type="journal article" date="2022" name="Nat. Ecol. Evol.">
        <title>A masculinizing supergene underlies an exaggerated male reproductive morph in a spider.</title>
        <authorList>
            <person name="Hendrickx F."/>
            <person name="De Corte Z."/>
            <person name="Sonet G."/>
            <person name="Van Belleghem S.M."/>
            <person name="Kostlbacher S."/>
            <person name="Vangestel C."/>
        </authorList>
    </citation>
    <scope>NUCLEOTIDE SEQUENCE [LARGE SCALE GENOMIC DNA]</scope>
    <source>
        <strain evidence="1">W744_W776</strain>
    </source>
</reference>
<protein>
    <submittedName>
        <fullName evidence="1">Uncharacterized protein</fullName>
    </submittedName>
</protein>
<dbReference type="AlphaFoldDB" id="A0AAV6UFS2"/>
<gene>
    <name evidence="1" type="ORF">JTE90_003342</name>
</gene>
<accession>A0AAV6UFS2</accession>
<name>A0AAV6UFS2_9ARAC</name>
<dbReference type="Proteomes" id="UP000827092">
    <property type="component" value="Unassembled WGS sequence"/>
</dbReference>
<sequence>MFHKHPSRKWNAAQGIPQTKKLTHRDVILIRELATAVGFGLQLMPDAAKLYFPRKPACDVRVTFNGIAKRPSEKDGLIHEDRIKKVGSW</sequence>
<keyword evidence="2" id="KW-1185">Reference proteome</keyword>
<dbReference type="EMBL" id="JAFNEN010000439">
    <property type="protein sequence ID" value="KAG8182965.1"/>
    <property type="molecule type" value="Genomic_DNA"/>
</dbReference>
<organism evidence="1 2">
    <name type="scientific">Oedothorax gibbosus</name>
    <dbReference type="NCBI Taxonomy" id="931172"/>
    <lineage>
        <taxon>Eukaryota</taxon>
        <taxon>Metazoa</taxon>
        <taxon>Ecdysozoa</taxon>
        <taxon>Arthropoda</taxon>
        <taxon>Chelicerata</taxon>
        <taxon>Arachnida</taxon>
        <taxon>Araneae</taxon>
        <taxon>Araneomorphae</taxon>
        <taxon>Entelegynae</taxon>
        <taxon>Araneoidea</taxon>
        <taxon>Linyphiidae</taxon>
        <taxon>Erigoninae</taxon>
        <taxon>Oedothorax</taxon>
    </lineage>
</organism>
<evidence type="ECO:0000313" key="2">
    <source>
        <dbReference type="Proteomes" id="UP000827092"/>
    </source>
</evidence>
<proteinExistence type="predicted"/>
<comment type="caution">
    <text evidence="1">The sequence shown here is derived from an EMBL/GenBank/DDBJ whole genome shotgun (WGS) entry which is preliminary data.</text>
</comment>